<keyword evidence="2 3" id="KW-0472">Membrane</keyword>
<dbReference type="SUPFAM" id="SSF69593">
    <property type="entry name" value="Glycerol-3-phosphate (1)-acyltransferase"/>
    <property type="match status" value="1"/>
</dbReference>
<keyword evidence="3" id="KW-1133">Transmembrane helix</keyword>
<evidence type="ECO:0008006" key="6">
    <source>
        <dbReference type="Google" id="ProtNLM"/>
    </source>
</evidence>
<feature type="transmembrane region" description="Helical" evidence="3">
    <location>
        <begin position="27"/>
        <end position="57"/>
    </location>
</feature>
<comment type="subcellular location">
    <subcellularLocation>
        <location evidence="1">Membrane</location>
    </subcellularLocation>
</comment>
<evidence type="ECO:0000313" key="5">
    <source>
        <dbReference type="Proteomes" id="UP001642540"/>
    </source>
</evidence>
<gene>
    <name evidence="4" type="ORF">ODALV1_LOCUS8806</name>
</gene>
<dbReference type="Proteomes" id="UP001642540">
    <property type="component" value="Unassembled WGS sequence"/>
</dbReference>
<evidence type="ECO:0000256" key="3">
    <source>
        <dbReference type="SAM" id="Phobius"/>
    </source>
</evidence>
<evidence type="ECO:0000256" key="1">
    <source>
        <dbReference type="ARBA" id="ARBA00004370"/>
    </source>
</evidence>
<dbReference type="PANTHER" id="PTHR15486">
    <property type="entry name" value="ANCIENT UBIQUITOUS PROTEIN"/>
    <property type="match status" value="1"/>
</dbReference>
<evidence type="ECO:0000313" key="4">
    <source>
        <dbReference type="EMBL" id="CAL8094527.1"/>
    </source>
</evidence>
<dbReference type="PANTHER" id="PTHR15486:SF96">
    <property type="entry name" value="LIPID DROPLET-REGULATING VLDL ASSEMBLY FACTOR AUP1"/>
    <property type="match status" value="1"/>
</dbReference>
<dbReference type="EMBL" id="CAXLJM020000027">
    <property type="protein sequence ID" value="CAL8094527.1"/>
    <property type="molecule type" value="Genomic_DNA"/>
</dbReference>
<keyword evidence="5" id="KW-1185">Reference proteome</keyword>
<reference evidence="4 5" key="1">
    <citation type="submission" date="2024-08" db="EMBL/GenBank/DDBJ databases">
        <authorList>
            <person name="Cucini C."/>
            <person name="Frati F."/>
        </authorList>
    </citation>
    <scope>NUCLEOTIDE SEQUENCE [LARGE SCALE GENOMIC DNA]</scope>
</reference>
<protein>
    <recommendedName>
        <fullName evidence="6">Ancient ubiquitous protein 1</fullName>
    </recommendedName>
</protein>
<proteinExistence type="predicted"/>
<comment type="caution">
    <text evidence="4">The sequence shown here is derived from an EMBL/GenBank/DDBJ whole genome shotgun (WGS) entry which is preliminary data.</text>
</comment>
<evidence type="ECO:0000256" key="2">
    <source>
        <dbReference type="ARBA" id="ARBA00023136"/>
    </source>
</evidence>
<name>A0ABP1Q9L2_9HEXA</name>
<accession>A0ABP1Q9L2</accession>
<organism evidence="4 5">
    <name type="scientific">Orchesella dallaii</name>
    <dbReference type="NCBI Taxonomy" id="48710"/>
    <lineage>
        <taxon>Eukaryota</taxon>
        <taxon>Metazoa</taxon>
        <taxon>Ecdysozoa</taxon>
        <taxon>Arthropoda</taxon>
        <taxon>Hexapoda</taxon>
        <taxon>Collembola</taxon>
        <taxon>Entomobryomorpha</taxon>
        <taxon>Entomobryoidea</taxon>
        <taxon>Orchesellidae</taxon>
        <taxon>Orchesellinae</taxon>
        <taxon>Orchesella</taxon>
    </lineage>
</organism>
<sequence>MNKMGEQMNVEQLFHKSWFRPTSLSTIAMILYLPVGICLFVIRVFILLQFFLMALLLPPSKMRQKCLQVMAAVLGMTVSAEGDPGPCRGRVFVANHITRLDHLAIHVVTSALKPALGAVPYYLLQPLALTASSLDNQTQESIEASEASFVVFPEGETTNGDVGMLAFSAVEIPNGINLQPVAIKVSRHWFNTSSVTGGLLNELLIFLFLPNTHFSLRFLPVEVVDNEGLWKQRTQSAIAQELHLTATKLNASDKAEYTKKLFFRPPSLASMARAVQQQLSPQILSPEVILAALQQTGSAEGALEYLRQNRPSSLGTAGIPAASTFSKNATQRMMSFQERKRLMIASARQRYIEKHELQITA</sequence>
<keyword evidence="3" id="KW-0812">Transmembrane</keyword>